<comment type="caution">
    <text evidence="1">The sequence shown here is derived from an EMBL/GenBank/DDBJ whole genome shotgun (WGS) entry which is preliminary data.</text>
</comment>
<protein>
    <submittedName>
        <fullName evidence="1">Uncharacterized protein</fullName>
    </submittedName>
</protein>
<dbReference type="Proteomes" id="UP000887013">
    <property type="component" value="Unassembled WGS sequence"/>
</dbReference>
<reference evidence="1" key="1">
    <citation type="submission" date="2020-08" db="EMBL/GenBank/DDBJ databases">
        <title>Multicomponent nature underlies the extraordinary mechanical properties of spider dragline silk.</title>
        <authorList>
            <person name="Kono N."/>
            <person name="Nakamura H."/>
            <person name="Mori M."/>
            <person name="Yoshida Y."/>
            <person name="Ohtoshi R."/>
            <person name="Malay A.D."/>
            <person name="Moran D.A.P."/>
            <person name="Tomita M."/>
            <person name="Numata K."/>
            <person name="Arakawa K."/>
        </authorList>
    </citation>
    <scope>NUCLEOTIDE SEQUENCE</scope>
</reference>
<dbReference type="AlphaFoldDB" id="A0A8X6TSI1"/>
<name>A0A8X6TSI1_NEPPI</name>
<accession>A0A8X6TSI1</accession>
<proteinExistence type="predicted"/>
<evidence type="ECO:0000313" key="1">
    <source>
        <dbReference type="EMBL" id="GFT51233.1"/>
    </source>
</evidence>
<organism evidence="1 2">
    <name type="scientific">Nephila pilipes</name>
    <name type="common">Giant wood spider</name>
    <name type="synonym">Nephila maculata</name>
    <dbReference type="NCBI Taxonomy" id="299642"/>
    <lineage>
        <taxon>Eukaryota</taxon>
        <taxon>Metazoa</taxon>
        <taxon>Ecdysozoa</taxon>
        <taxon>Arthropoda</taxon>
        <taxon>Chelicerata</taxon>
        <taxon>Arachnida</taxon>
        <taxon>Araneae</taxon>
        <taxon>Araneomorphae</taxon>
        <taxon>Entelegynae</taxon>
        <taxon>Araneoidea</taxon>
        <taxon>Nephilidae</taxon>
        <taxon>Nephila</taxon>
    </lineage>
</organism>
<sequence length="57" mass="6499">IARGSSNAASLFTVLRTPEKQKSNLKWKYDGDFITPPPKRMAKHQLIENSFPQLDNL</sequence>
<gene>
    <name evidence="1" type="ORF">NPIL_23651</name>
</gene>
<keyword evidence="2" id="KW-1185">Reference proteome</keyword>
<dbReference type="EMBL" id="BMAW01065635">
    <property type="protein sequence ID" value="GFT51233.1"/>
    <property type="molecule type" value="Genomic_DNA"/>
</dbReference>
<evidence type="ECO:0000313" key="2">
    <source>
        <dbReference type="Proteomes" id="UP000887013"/>
    </source>
</evidence>
<feature type="non-terminal residue" evidence="1">
    <location>
        <position position="1"/>
    </location>
</feature>